<name>A0AAN9IXU4_CROPI</name>
<keyword evidence="1" id="KW-0812">Transmembrane</keyword>
<evidence type="ECO:0000313" key="2">
    <source>
        <dbReference type="EMBL" id="KAK7288465.1"/>
    </source>
</evidence>
<feature type="transmembrane region" description="Helical" evidence="1">
    <location>
        <begin position="23"/>
        <end position="43"/>
    </location>
</feature>
<comment type="caution">
    <text evidence="2">The sequence shown here is derived from an EMBL/GenBank/DDBJ whole genome shotgun (WGS) entry which is preliminary data.</text>
</comment>
<evidence type="ECO:0000256" key="1">
    <source>
        <dbReference type="SAM" id="Phobius"/>
    </source>
</evidence>
<keyword evidence="1" id="KW-0472">Membrane</keyword>
<organism evidence="2 3">
    <name type="scientific">Crotalaria pallida</name>
    <name type="common">Smooth rattlebox</name>
    <name type="synonym">Crotalaria striata</name>
    <dbReference type="NCBI Taxonomy" id="3830"/>
    <lineage>
        <taxon>Eukaryota</taxon>
        <taxon>Viridiplantae</taxon>
        <taxon>Streptophyta</taxon>
        <taxon>Embryophyta</taxon>
        <taxon>Tracheophyta</taxon>
        <taxon>Spermatophyta</taxon>
        <taxon>Magnoliopsida</taxon>
        <taxon>eudicotyledons</taxon>
        <taxon>Gunneridae</taxon>
        <taxon>Pentapetalae</taxon>
        <taxon>rosids</taxon>
        <taxon>fabids</taxon>
        <taxon>Fabales</taxon>
        <taxon>Fabaceae</taxon>
        <taxon>Papilionoideae</taxon>
        <taxon>50 kb inversion clade</taxon>
        <taxon>genistoids sensu lato</taxon>
        <taxon>core genistoids</taxon>
        <taxon>Crotalarieae</taxon>
        <taxon>Crotalaria</taxon>
    </lineage>
</organism>
<accession>A0AAN9IXU4</accession>
<reference evidence="2 3" key="1">
    <citation type="submission" date="2024-01" db="EMBL/GenBank/DDBJ databases">
        <title>The genomes of 5 underutilized Papilionoideae crops provide insights into root nodulation and disease resistanc.</title>
        <authorList>
            <person name="Yuan L."/>
        </authorList>
    </citation>
    <scope>NUCLEOTIDE SEQUENCE [LARGE SCALE GENOMIC DNA]</scope>
    <source>
        <strain evidence="2">ZHUSHIDOU_FW_LH</strain>
        <tissue evidence="2">Leaf</tissue>
    </source>
</reference>
<keyword evidence="1" id="KW-1133">Transmembrane helix</keyword>
<evidence type="ECO:0000313" key="3">
    <source>
        <dbReference type="Proteomes" id="UP001372338"/>
    </source>
</evidence>
<keyword evidence="3" id="KW-1185">Reference proteome</keyword>
<proteinExistence type="predicted"/>
<dbReference type="EMBL" id="JAYWIO010000001">
    <property type="protein sequence ID" value="KAK7288465.1"/>
    <property type="molecule type" value="Genomic_DNA"/>
</dbReference>
<gene>
    <name evidence="2" type="ORF">RIF29_01925</name>
</gene>
<dbReference type="Proteomes" id="UP001372338">
    <property type="component" value="Unassembled WGS sequence"/>
</dbReference>
<sequence length="72" mass="8425">MGAMNTIDIDSYFSISFIEKQSLHLLSFNLSIALLISFSCRFLSSRKWKLRFHSSPFHFQFILSSSISFLFH</sequence>
<protein>
    <submittedName>
        <fullName evidence="2">Uncharacterized protein</fullName>
    </submittedName>
</protein>
<dbReference type="AlphaFoldDB" id="A0AAN9IXU4"/>